<evidence type="ECO:0000313" key="2">
    <source>
        <dbReference type="EMBL" id="KAH0737459.1"/>
    </source>
</evidence>
<name>A0ABQ7TT92_SOLTU</name>
<dbReference type="EMBL" id="JAIVGD010000028">
    <property type="protein sequence ID" value="KAH0737459.1"/>
    <property type="molecule type" value="Genomic_DNA"/>
</dbReference>
<keyword evidence="3" id="KW-1185">Reference proteome</keyword>
<accession>A0ABQ7TT92</accession>
<feature type="chain" id="PRO_5047087695" evidence="1">
    <location>
        <begin position="24"/>
        <end position="82"/>
    </location>
</feature>
<dbReference type="Proteomes" id="UP000826656">
    <property type="component" value="Unassembled WGS sequence"/>
</dbReference>
<evidence type="ECO:0000256" key="1">
    <source>
        <dbReference type="SAM" id="SignalP"/>
    </source>
</evidence>
<reference evidence="2 3" key="1">
    <citation type="journal article" date="2021" name="bioRxiv">
        <title>Chromosome-scale and haplotype-resolved genome assembly of a tetraploid potato cultivar.</title>
        <authorList>
            <person name="Sun H."/>
            <person name="Jiao W.-B."/>
            <person name="Krause K."/>
            <person name="Campoy J.A."/>
            <person name="Goel M."/>
            <person name="Folz-Donahue K."/>
            <person name="Kukat C."/>
            <person name="Huettel B."/>
            <person name="Schneeberger K."/>
        </authorList>
    </citation>
    <scope>NUCLEOTIDE SEQUENCE [LARGE SCALE GENOMIC DNA]</scope>
    <source>
        <strain evidence="2">SolTubOtavaFocal</strain>
        <tissue evidence="2">Leaves</tissue>
    </source>
</reference>
<keyword evidence="1" id="KW-0732">Signal</keyword>
<sequence>MLLMHDKGILLKSLLFLLVHTEGDTSNQESAIAIVTAHVRNAYAFKLEKWPIDLVYSVMFAGEGLNLRDGSYFKNAPKSKFY</sequence>
<gene>
    <name evidence="2" type="ORF">KY290_036164</name>
</gene>
<proteinExistence type="predicted"/>
<protein>
    <submittedName>
        <fullName evidence="2">Uncharacterized protein</fullName>
    </submittedName>
</protein>
<comment type="caution">
    <text evidence="2">The sequence shown here is derived from an EMBL/GenBank/DDBJ whole genome shotgun (WGS) entry which is preliminary data.</text>
</comment>
<organism evidence="2 3">
    <name type="scientific">Solanum tuberosum</name>
    <name type="common">Potato</name>
    <dbReference type="NCBI Taxonomy" id="4113"/>
    <lineage>
        <taxon>Eukaryota</taxon>
        <taxon>Viridiplantae</taxon>
        <taxon>Streptophyta</taxon>
        <taxon>Embryophyta</taxon>
        <taxon>Tracheophyta</taxon>
        <taxon>Spermatophyta</taxon>
        <taxon>Magnoliopsida</taxon>
        <taxon>eudicotyledons</taxon>
        <taxon>Gunneridae</taxon>
        <taxon>Pentapetalae</taxon>
        <taxon>asterids</taxon>
        <taxon>lamiids</taxon>
        <taxon>Solanales</taxon>
        <taxon>Solanaceae</taxon>
        <taxon>Solanoideae</taxon>
        <taxon>Solaneae</taxon>
        <taxon>Solanum</taxon>
    </lineage>
</organism>
<feature type="signal peptide" evidence="1">
    <location>
        <begin position="1"/>
        <end position="23"/>
    </location>
</feature>
<evidence type="ECO:0000313" key="3">
    <source>
        <dbReference type="Proteomes" id="UP000826656"/>
    </source>
</evidence>